<evidence type="ECO:0000313" key="1">
    <source>
        <dbReference type="EMBL" id="KAG8635430.1"/>
    </source>
</evidence>
<accession>A0ACB7G5R8</accession>
<gene>
    <name evidence="1" type="ORF">MANES_16G035175v8</name>
</gene>
<dbReference type="EMBL" id="CM004402">
    <property type="protein sequence ID" value="KAG8635430.1"/>
    <property type="molecule type" value="Genomic_DNA"/>
</dbReference>
<proteinExistence type="predicted"/>
<evidence type="ECO:0000313" key="2">
    <source>
        <dbReference type="Proteomes" id="UP000091857"/>
    </source>
</evidence>
<name>A0ACB7G5R8_MANES</name>
<keyword evidence="2" id="KW-1185">Reference proteome</keyword>
<sequence>MKSQSLQIFAVLIILLFSRGSEVMGGRICVKPEPLAHCTETICTQFCIRKYGPPPGTVGKCNLPPGFCTCYHNC</sequence>
<reference evidence="2" key="1">
    <citation type="journal article" date="2016" name="Nat. Biotechnol.">
        <title>Sequencing wild and cultivated cassava and related species reveals extensive interspecific hybridization and genetic diversity.</title>
        <authorList>
            <person name="Bredeson J.V."/>
            <person name="Lyons J.B."/>
            <person name="Prochnik S.E."/>
            <person name="Wu G.A."/>
            <person name="Ha C.M."/>
            <person name="Edsinger-Gonzales E."/>
            <person name="Grimwood J."/>
            <person name="Schmutz J."/>
            <person name="Rabbi I.Y."/>
            <person name="Egesi C."/>
            <person name="Nauluvula P."/>
            <person name="Lebot V."/>
            <person name="Ndunguru J."/>
            <person name="Mkamilo G."/>
            <person name="Bart R.S."/>
            <person name="Setter T.L."/>
            <person name="Gleadow R.M."/>
            <person name="Kulakow P."/>
            <person name="Ferguson M.E."/>
            <person name="Rounsley S."/>
            <person name="Rokhsar D.S."/>
        </authorList>
    </citation>
    <scope>NUCLEOTIDE SEQUENCE [LARGE SCALE GENOMIC DNA]</scope>
    <source>
        <strain evidence="2">cv. AM560-2</strain>
    </source>
</reference>
<organism evidence="1 2">
    <name type="scientific">Manihot esculenta</name>
    <name type="common">Cassava</name>
    <name type="synonym">Jatropha manihot</name>
    <dbReference type="NCBI Taxonomy" id="3983"/>
    <lineage>
        <taxon>Eukaryota</taxon>
        <taxon>Viridiplantae</taxon>
        <taxon>Streptophyta</taxon>
        <taxon>Embryophyta</taxon>
        <taxon>Tracheophyta</taxon>
        <taxon>Spermatophyta</taxon>
        <taxon>Magnoliopsida</taxon>
        <taxon>eudicotyledons</taxon>
        <taxon>Gunneridae</taxon>
        <taxon>Pentapetalae</taxon>
        <taxon>rosids</taxon>
        <taxon>fabids</taxon>
        <taxon>Malpighiales</taxon>
        <taxon>Euphorbiaceae</taxon>
        <taxon>Crotonoideae</taxon>
        <taxon>Manihoteae</taxon>
        <taxon>Manihot</taxon>
    </lineage>
</organism>
<comment type="caution">
    <text evidence="1">The sequence shown here is derived from an EMBL/GenBank/DDBJ whole genome shotgun (WGS) entry which is preliminary data.</text>
</comment>
<protein>
    <submittedName>
        <fullName evidence="1">Uncharacterized protein</fullName>
    </submittedName>
</protein>
<dbReference type="Proteomes" id="UP000091857">
    <property type="component" value="Chromosome 16"/>
</dbReference>